<accession>A0A1H3EZQ1</accession>
<dbReference type="PANTHER" id="PTHR11908:SF132">
    <property type="entry name" value="ALDEHYDE OXIDASE 1-RELATED"/>
    <property type="match status" value="1"/>
</dbReference>
<dbReference type="GO" id="GO:0005506">
    <property type="term" value="F:iron ion binding"/>
    <property type="evidence" value="ECO:0007669"/>
    <property type="project" value="InterPro"/>
</dbReference>
<reference evidence="5" key="1">
    <citation type="submission" date="2016-10" db="EMBL/GenBank/DDBJ databases">
        <authorList>
            <person name="Varghese N."/>
            <person name="Submissions S."/>
        </authorList>
    </citation>
    <scope>NUCLEOTIDE SEQUENCE [LARGE SCALE GENOMIC DNA]</scope>
    <source>
        <strain evidence="5">DSM 45422</strain>
    </source>
</reference>
<name>A0A1H3EZQ1_9ACTN</name>
<protein>
    <submittedName>
        <fullName evidence="4">Carbon-monoxide dehydrogenase large subunit</fullName>
    </submittedName>
</protein>
<evidence type="ECO:0000259" key="3">
    <source>
        <dbReference type="SMART" id="SM01008"/>
    </source>
</evidence>
<keyword evidence="2" id="KW-0560">Oxidoreductase</keyword>
<dbReference type="InterPro" id="IPR037165">
    <property type="entry name" value="AldOxase/xan_DH_Mopterin-bd_sf"/>
</dbReference>
<dbReference type="InterPro" id="IPR046867">
    <property type="entry name" value="AldOxase/xan_DH_MoCoBD2"/>
</dbReference>
<sequence>MTAARYVGQRVRRSEDPALLAGRGRFVDDVTEPRQAEVAFVRSPIASGRILRIDTSAAAALPGVLAAFTAADLAPYCPGWRGLLNWPGMVAGEQTALATGVVRHVGEPVVLVVAGSRAEAEDAAELVVVDYEELPAVLDPVAALDPDSPLVHEDLGTNLCFTSPFGSGDVDDAFARADTVVEVAVQTGRHTAVALEMRGVLASYDRDEHTLTVRVSTQAPQMLQTLYARLLGLPENAVRVVTEHVGGAFGMKAFVYPDEVAVVTASLLVGRPLKWTQDRYESLQSDTQARDERVTAALAVDAGGRVLGLRSEVVSDAGAYSMYPRGCVTEGVQVATIMPGPYRVPAYASSLRVVFTNKTPLAVYRAVGHPPAILVMELLMDEAARALGLTADEIRRRNLLAPADLPYTSPTGNVYDSGSHLESLERALALLGDDVGDRRRDAERRGRLLGVGFSSFVELSAPGAMFYGAKGAPITAHDQVEVTVQPDGSVTVLLGTPGQGQGLHTTAAQVVADALGVRLDDVRVVSGDTRVVPHGSGVWASRSAVVSVGAAHAAATEVRRRLLVLAAHLFEADPDDVELVDGVVGVRGVPASRTGVAEVAAVAYWGTHRLPADVEVGLGAVGSYSGPPYTFNNGTHVAVVEVERATGLVRVVDYAVVEDCGVLVNPDIVDGQIRGGVAQGLGGALLEHVVLDPIGQPQTSTLLDYLLPTAVDVPDIRIEHIETPAPTTTLGTKGVGEAGTAGAPAAIHCAVNDALAREGARVWRQPIRPEDVLAALTAER</sequence>
<organism evidence="4 5">
    <name type="scientific">Geodermatophilus africanus</name>
    <dbReference type="NCBI Taxonomy" id="1137993"/>
    <lineage>
        <taxon>Bacteria</taxon>
        <taxon>Bacillati</taxon>
        <taxon>Actinomycetota</taxon>
        <taxon>Actinomycetes</taxon>
        <taxon>Geodermatophilales</taxon>
        <taxon>Geodermatophilaceae</taxon>
        <taxon>Geodermatophilus</taxon>
    </lineage>
</organism>
<dbReference type="Gene3D" id="3.90.1170.50">
    <property type="entry name" value="Aldehyde oxidase/xanthine dehydrogenase, a/b hammerhead"/>
    <property type="match status" value="1"/>
</dbReference>
<dbReference type="Proteomes" id="UP000198921">
    <property type="component" value="Unassembled WGS sequence"/>
</dbReference>
<dbReference type="AlphaFoldDB" id="A0A1H3EZQ1"/>
<evidence type="ECO:0000313" key="5">
    <source>
        <dbReference type="Proteomes" id="UP000198921"/>
    </source>
</evidence>
<dbReference type="InterPro" id="IPR016208">
    <property type="entry name" value="Ald_Oxase/xanthine_DH-like"/>
</dbReference>
<keyword evidence="5" id="KW-1185">Reference proteome</keyword>
<dbReference type="GO" id="GO:0016491">
    <property type="term" value="F:oxidoreductase activity"/>
    <property type="evidence" value="ECO:0007669"/>
    <property type="project" value="UniProtKB-KW"/>
</dbReference>
<evidence type="ECO:0000313" key="4">
    <source>
        <dbReference type="EMBL" id="SDX84221.1"/>
    </source>
</evidence>
<dbReference type="PANTHER" id="PTHR11908">
    <property type="entry name" value="XANTHINE DEHYDROGENASE"/>
    <property type="match status" value="1"/>
</dbReference>
<dbReference type="InterPro" id="IPR036856">
    <property type="entry name" value="Ald_Oxase/Xan_DH_a/b_sf"/>
</dbReference>
<dbReference type="Pfam" id="PF02738">
    <property type="entry name" value="MoCoBD_1"/>
    <property type="match status" value="1"/>
</dbReference>
<dbReference type="EMBL" id="FNOT01000003">
    <property type="protein sequence ID" value="SDX84221.1"/>
    <property type="molecule type" value="Genomic_DNA"/>
</dbReference>
<feature type="domain" description="Aldehyde oxidase/xanthine dehydrogenase a/b hammerhead" evidence="3">
    <location>
        <begin position="21"/>
        <end position="135"/>
    </location>
</feature>
<dbReference type="SMART" id="SM01008">
    <property type="entry name" value="Ald_Xan_dh_C"/>
    <property type="match status" value="1"/>
</dbReference>
<dbReference type="InterPro" id="IPR008274">
    <property type="entry name" value="AldOxase/xan_DH_MoCoBD1"/>
</dbReference>
<evidence type="ECO:0000256" key="2">
    <source>
        <dbReference type="ARBA" id="ARBA00023002"/>
    </source>
</evidence>
<evidence type="ECO:0000256" key="1">
    <source>
        <dbReference type="ARBA" id="ARBA00022505"/>
    </source>
</evidence>
<proteinExistence type="predicted"/>
<dbReference type="Pfam" id="PF20256">
    <property type="entry name" value="MoCoBD_2"/>
    <property type="match status" value="1"/>
</dbReference>
<gene>
    <name evidence="4" type="ORF">SAMN05660209_01436</name>
</gene>
<dbReference type="SUPFAM" id="SSF54665">
    <property type="entry name" value="CO dehydrogenase molybdoprotein N-domain-like"/>
    <property type="match status" value="1"/>
</dbReference>
<dbReference type="RefSeq" id="WP_170856684.1">
    <property type="nucleotide sequence ID" value="NZ_FNOT01000003.1"/>
</dbReference>
<dbReference type="Pfam" id="PF01315">
    <property type="entry name" value="Ald_Xan_dh_C"/>
    <property type="match status" value="1"/>
</dbReference>
<dbReference type="Gene3D" id="3.30.365.10">
    <property type="entry name" value="Aldehyde oxidase/xanthine dehydrogenase, molybdopterin binding domain"/>
    <property type="match status" value="4"/>
</dbReference>
<dbReference type="SUPFAM" id="SSF56003">
    <property type="entry name" value="Molybdenum cofactor-binding domain"/>
    <property type="match status" value="1"/>
</dbReference>
<keyword evidence="1" id="KW-0500">Molybdenum</keyword>
<dbReference type="InterPro" id="IPR000674">
    <property type="entry name" value="Ald_Oxase/Xan_DH_a/b"/>
</dbReference>
<dbReference type="STRING" id="1137993.SAMN05660209_01436"/>